<accession>A0A133UYW4</accession>
<dbReference type="Proteomes" id="UP000070341">
    <property type="component" value="Unassembled WGS sequence"/>
</dbReference>
<proteinExistence type="predicted"/>
<dbReference type="AlphaFoldDB" id="A0A133UYW4"/>
<name>A0A133UYW4_9EURY</name>
<comment type="caution">
    <text evidence="1">The sequence shown here is derived from an EMBL/GenBank/DDBJ whole genome shotgun (WGS) entry which is preliminary data.</text>
</comment>
<reference evidence="1 2" key="1">
    <citation type="journal article" date="2016" name="Sci. Rep.">
        <title>Metabolic traits of an uncultured archaeal lineage -MSBL1- from brine pools of the Red Sea.</title>
        <authorList>
            <person name="Mwirichia R."/>
            <person name="Alam I."/>
            <person name="Rashid M."/>
            <person name="Vinu M."/>
            <person name="Ba-Alawi W."/>
            <person name="Anthony Kamau A."/>
            <person name="Kamanda Ngugi D."/>
            <person name="Goker M."/>
            <person name="Klenk H.P."/>
            <person name="Bajic V."/>
            <person name="Stingl U."/>
        </authorList>
    </citation>
    <scope>NUCLEOTIDE SEQUENCE [LARGE SCALE GENOMIC DNA]</scope>
    <source>
        <strain evidence="1">SCGC-AAA259M10</strain>
    </source>
</reference>
<sequence>MTKEIEKRDVFSEVEIKKMFVIIEVYKRGIEQVRVTDSEEKATEIEKELCDDLSVPFEEEEREKYYWQF</sequence>
<evidence type="ECO:0000313" key="2">
    <source>
        <dbReference type="Proteomes" id="UP000070341"/>
    </source>
</evidence>
<gene>
    <name evidence="1" type="ORF">AKJ40_03320</name>
</gene>
<organism evidence="1 2">
    <name type="scientific">candidate division MSBL1 archaeon SCGC-AAA259M10</name>
    <dbReference type="NCBI Taxonomy" id="1698270"/>
    <lineage>
        <taxon>Archaea</taxon>
        <taxon>Methanobacteriati</taxon>
        <taxon>Methanobacteriota</taxon>
        <taxon>candidate division MSBL1</taxon>
    </lineage>
</organism>
<protein>
    <submittedName>
        <fullName evidence="1">Uncharacterized protein</fullName>
    </submittedName>
</protein>
<keyword evidence="2" id="KW-1185">Reference proteome</keyword>
<dbReference type="EMBL" id="LHXU01000054">
    <property type="protein sequence ID" value="KXA99373.1"/>
    <property type="molecule type" value="Genomic_DNA"/>
</dbReference>
<evidence type="ECO:0000313" key="1">
    <source>
        <dbReference type="EMBL" id="KXA99373.1"/>
    </source>
</evidence>